<keyword evidence="3 9" id="KW-0347">Helicase</keyword>
<evidence type="ECO:0000256" key="7">
    <source>
        <dbReference type="ARBA" id="ARBA00034808"/>
    </source>
</evidence>
<dbReference type="PANTHER" id="PTHR11070:SF46">
    <property type="entry name" value="ATP-DEPENDENT DNA HELICASE HMI1, MITOCHONDRIAL"/>
    <property type="match status" value="1"/>
</dbReference>
<keyword evidence="4 9" id="KW-0067">ATP-binding</keyword>
<dbReference type="EC" id="5.6.2.4" evidence="7"/>
<organism evidence="12 13">
    <name type="scientific">Candida glabrata</name>
    <name type="common">Yeast</name>
    <name type="synonym">Torulopsis glabrata</name>
    <dbReference type="NCBI Taxonomy" id="5478"/>
    <lineage>
        <taxon>Eukaryota</taxon>
        <taxon>Fungi</taxon>
        <taxon>Dikarya</taxon>
        <taxon>Ascomycota</taxon>
        <taxon>Saccharomycotina</taxon>
        <taxon>Saccharomycetes</taxon>
        <taxon>Saccharomycetales</taxon>
        <taxon>Saccharomycetaceae</taxon>
        <taxon>Nakaseomyces</taxon>
    </lineage>
</organism>
<protein>
    <recommendedName>
        <fullName evidence="7">DNA 3'-5' helicase</fullName>
        <ecNumber evidence="7">5.6.2.4</ecNumber>
    </recommendedName>
</protein>
<evidence type="ECO:0000259" key="11">
    <source>
        <dbReference type="PROSITE" id="PS51217"/>
    </source>
</evidence>
<dbReference type="PROSITE" id="PS51217">
    <property type="entry name" value="UVRD_HELICASE_CTER"/>
    <property type="match status" value="1"/>
</dbReference>
<sequence length="711" mass="81249">MRKGKLTSSQKSVLEAKYEPNSTLKVVAGPGSGKTTTLLHKVHHLIDSQNIHPDEILILSLTNKAVDNIFGKLTSVFYELTDSDDAQHIEQVADKIGCYTIHGLANKIVTEREGTVSIIEENGWRGLSQLVSKDYWNKTRSPGKKTKRLEKLLSEYKKQNKSSDDTIDKLIQIMDSCKVLTNEDLIIRASKILTEPTFDSAEFSFIRDLNQRYKVILIDEFQDLYPQLLPLLQTISKNKQLIIFGDVHQSIYEFLGANSTVVEALDHLHSNTITVHLNDNFRCSPEIMKAARKVINKEHVAVELETISDIIVKEPSKVDPIIESIDNVDAQLRYIETEISKLVCSSAKLSDIAILTRSNAEIDTIIDYFKNSAIPFEKLTSQPEWMSDVRIQYIIDFMRTILLTSDDNNSNNNNYRPNERNCTPNWKSDFNTIVTLSGVKGIGYATIQQLYQSALSNEQPLWEYLKSLDAGDIPIAGHIKQQIQRYVGLLRELHRSSFVSSCNEPIELLEMLVNIISDIEYQPLINISKKDLDIVMKHLQDLLLALNEAKDSKPSDCSLLEWFLTHYIEQVTSAHHEKLLAGNKDDIGTIKLSTIHAAKGLEFPIVLISNLSQNQYPIDTNALYVAMTRARNLLYLINVNHKEIKNIDRFSHSILEQRNFWKYYNRDLKRTNIITTKSYYTELSKKYNLLPSKRMLHSAPKTFLRAAKFLF</sequence>
<dbReference type="AlphaFoldDB" id="A0A0W0DZR1"/>
<evidence type="ECO:0000256" key="8">
    <source>
        <dbReference type="ARBA" id="ARBA00048988"/>
    </source>
</evidence>
<evidence type="ECO:0000256" key="1">
    <source>
        <dbReference type="ARBA" id="ARBA00022741"/>
    </source>
</evidence>
<dbReference type="Gene3D" id="3.40.50.300">
    <property type="entry name" value="P-loop containing nucleotide triphosphate hydrolases"/>
    <property type="match status" value="2"/>
</dbReference>
<evidence type="ECO:0000256" key="3">
    <source>
        <dbReference type="ARBA" id="ARBA00022806"/>
    </source>
</evidence>
<keyword evidence="1 9" id="KW-0547">Nucleotide-binding</keyword>
<dbReference type="VEuPathDB" id="FungiDB:GVI51_I07447"/>
<dbReference type="EMBL" id="LLZZ01000114">
    <property type="protein sequence ID" value="KTB05146.1"/>
    <property type="molecule type" value="Genomic_DNA"/>
</dbReference>
<dbReference type="OrthoDB" id="1470711at2759"/>
<dbReference type="PROSITE" id="PS51198">
    <property type="entry name" value="UVRD_HELICASE_ATP_BIND"/>
    <property type="match status" value="1"/>
</dbReference>
<keyword evidence="5" id="KW-0413">Isomerase</keyword>
<dbReference type="PhylomeDB" id="A0A0W0DZR1"/>
<evidence type="ECO:0000256" key="2">
    <source>
        <dbReference type="ARBA" id="ARBA00022801"/>
    </source>
</evidence>
<dbReference type="GO" id="GO:0005634">
    <property type="term" value="C:nucleus"/>
    <property type="evidence" value="ECO:0007669"/>
    <property type="project" value="TreeGrafter"/>
</dbReference>
<dbReference type="InterPro" id="IPR027417">
    <property type="entry name" value="P-loop_NTPase"/>
</dbReference>
<dbReference type="GO" id="GO:0016787">
    <property type="term" value="F:hydrolase activity"/>
    <property type="evidence" value="ECO:0007669"/>
    <property type="project" value="UniProtKB-UniRule"/>
</dbReference>
<dbReference type="Pfam" id="PF00580">
    <property type="entry name" value="UvrD-helicase"/>
    <property type="match status" value="1"/>
</dbReference>
<dbReference type="OMA" id="ENGWRGL"/>
<dbReference type="InterPro" id="IPR000212">
    <property type="entry name" value="DNA_helicase_UvrD/REP"/>
</dbReference>
<proteinExistence type="predicted"/>
<feature type="domain" description="UvrD-like helicase C-terminal" evidence="11">
    <location>
        <begin position="285"/>
        <end position="600"/>
    </location>
</feature>
<dbReference type="GO" id="GO:0032042">
    <property type="term" value="P:mitochondrial DNA metabolic process"/>
    <property type="evidence" value="ECO:0007669"/>
    <property type="project" value="EnsemblFungi"/>
</dbReference>
<reference evidence="12 13" key="1">
    <citation type="submission" date="2015-10" db="EMBL/GenBank/DDBJ databases">
        <title>Draft genomes sequences of Candida glabrata isolates 1A, 1B, 2A, 2B, 3A and 3B.</title>
        <authorList>
            <person name="Haavelsrud O.E."/>
            <person name="Gaustad P."/>
        </authorList>
    </citation>
    <scope>NUCLEOTIDE SEQUENCE [LARGE SCALE GENOMIC DNA]</scope>
    <source>
        <strain evidence="12">910700640</strain>
    </source>
</reference>
<dbReference type="Gene3D" id="1.10.486.10">
    <property type="entry name" value="PCRA, domain 4"/>
    <property type="match status" value="1"/>
</dbReference>
<evidence type="ECO:0000313" key="13">
    <source>
        <dbReference type="Proteomes" id="UP000054886"/>
    </source>
</evidence>
<dbReference type="PANTHER" id="PTHR11070">
    <property type="entry name" value="UVRD / RECB / PCRA DNA HELICASE FAMILY MEMBER"/>
    <property type="match status" value="1"/>
</dbReference>
<name>A0A0W0DZR1_CANGB</name>
<dbReference type="GO" id="GO:0043138">
    <property type="term" value="F:3'-5' DNA helicase activity"/>
    <property type="evidence" value="ECO:0007669"/>
    <property type="project" value="UniProtKB-EC"/>
</dbReference>
<comment type="caution">
    <text evidence="12">The sequence shown here is derived from an EMBL/GenBank/DDBJ whole genome shotgun (WGS) entry which is preliminary data.</text>
</comment>
<dbReference type="InterPro" id="IPR014017">
    <property type="entry name" value="DNA_helicase_UvrD-like_C"/>
</dbReference>
<dbReference type="GO" id="GO:0005759">
    <property type="term" value="C:mitochondrial matrix"/>
    <property type="evidence" value="ECO:0007669"/>
    <property type="project" value="EnsemblFungi"/>
</dbReference>
<dbReference type="Proteomes" id="UP000054886">
    <property type="component" value="Unassembled WGS sequence"/>
</dbReference>
<gene>
    <name evidence="12" type="ORF">AO440_002662</name>
</gene>
<dbReference type="GO" id="GO:0005524">
    <property type="term" value="F:ATP binding"/>
    <property type="evidence" value="ECO:0007669"/>
    <property type="project" value="UniProtKB-UniRule"/>
</dbReference>
<evidence type="ECO:0000256" key="5">
    <source>
        <dbReference type="ARBA" id="ARBA00023235"/>
    </source>
</evidence>
<accession>A0A0W0DZR1</accession>
<feature type="binding site" evidence="9">
    <location>
        <begin position="28"/>
        <end position="35"/>
    </location>
    <ligand>
        <name>ATP</name>
        <dbReference type="ChEBI" id="CHEBI:30616"/>
    </ligand>
</feature>
<evidence type="ECO:0000256" key="4">
    <source>
        <dbReference type="ARBA" id="ARBA00022840"/>
    </source>
</evidence>
<evidence type="ECO:0000256" key="9">
    <source>
        <dbReference type="PROSITE-ProRule" id="PRU00560"/>
    </source>
</evidence>
<evidence type="ECO:0000313" key="12">
    <source>
        <dbReference type="EMBL" id="KTB05146.1"/>
    </source>
</evidence>
<dbReference type="CDD" id="cd17932">
    <property type="entry name" value="DEXQc_UvrD"/>
    <property type="match status" value="1"/>
</dbReference>
<dbReference type="GO" id="GO:0000725">
    <property type="term" value="P:recombinational repair"/>
    <property type="evidence" value="ECO:0007669"/>
    <property type="project" value="TreeGrafter"/>
</dbReference>
<feature type="domain" description="UvrD-like helicase ATP-binding" evidence="10">
    <location>
        <begin position="7"/>
        <end position="284"/>
    </location>
</feature>
<keyword evidence="2 9" id="KW-0378">Hydrolase</keyword>
<dbReference type="Pfam" id="PF13361">
    <property type="entry name" value="UvrD_C"/>
    <property type="match status" value="1"/>
</dbReference>
<comment type="catalytic activity">
    <reaction evidence="6">
        <text>Couples ATP hydrolysis with the unwinding of duplex DNA by translocating in the 3'-5' direction.</text>
        <dbReference type="EC" id="5.6.2.4"/>
    </reaction>
</comment>
<dbReference type="VEuPathDB" id="FungiDB:GWK60_I03113"/>
<evidence type="ECO:0000256" key="6">
    <source>
        <dbReference type="ARBA" id="ARBA00034617"/>
    </source>
</evidence>
<dbReference type="VEuPathDB" id="FungiDB:CAGL0I07623g"/>
<comment type="catalytic activity">
    <reaction evidence="8">
        <text>ATP + H2O = ADP + phosphate + H(+)</text>
        <dbReference type="Rhea" id="RHEA:13065"/>
        <dbReference type="ChEBI" id="CHEBI:15377"/>
        <dbReference type="ChEBI" id="CHEBI:15378"/>
        <dbReference type="ChEBI" id="CHEBI:30616"/>
        <dbReference type="ChEBI" id="CHEBI:43474"/>
        <dbReference type="ChEBI" id="CHEBI:456216"/>
        <dbReference type="EC" id="5.6.2.4"/>
    </reaction>
</comment>
<dbReference type="InterPro" id="IPR014016">
    <property type="entry name" value="UvrD-like_ATP-bd"/>
</dbReference>
<dbReference type="GO" id="GO:0003677">
    <property type="term" value="F:DNA binding"/>
    <property type="evidence" value="ECO:0007669"/>
    <property type="project" value="InterPro"/>
</dbReference>
<dbReference type="SUPFAM" id="SSF52540">
    <property type="entry name" value="P-loop containing nucleoside triphosphate hydrolases"/>
    <property type="match status" value="1"/>
</dbReference>
<dbReference type="VEuPathDB" id="FungiDB:B1J91_I07623g"/>
<evidence type="ECO:0000259" key="10">
    <source>
        <dbReference type="PROSITE" id="PS51198"/>
    </source>
</evidence>
<dbReference type="VEuPathDB" id="FungiDB:GW608_I03113"/>